<sequence length="278" mass="32206">MRGTRSAFKNVSRDIFIGDRDIQLVVQKLEERAKNLQNFSYEFFHDGHELKAIFWADDVSKVDYHMFGDVLGFDATYSTNNTYCFKKAFHSLCMWHIMKKLPSKDVQKKIFKGMMNCFISNVDVVDQSKVFTISHMNHNMDFVNEFKIAMLQKRWRRQILPCRVYSISNRLAAYDSKESMLKNQAMNCVSDCVDKLTGSFESLSAFVDKMKDIKKSVFDENPGGIRNKGFGTNRRLVGQGERAIEKNKKNPGLCRSCNQLTFHDSRNYKLRSDNESSG</sequence>
<dbReference type="PANTHER" id="PTHR47718:SF12">
    <property type="entry name" value="PROTEIN FAR1-RELATED SEQUENCE"/>
    <property type="match status" value="1"/>
</dbReference>
<organism evidence="1 2">
    <name type="scientific">Mikania micrantha</name>
    <name type="common">bitter vine</name>
    <dbReference type="NCBI Taxonomy" id="192012"/>
    <lineage>
        <taxon>Eukaryota</taxon>
        <taxon>Viridiplantae</taxon>
        <taxon>Streptophyta</taxon>
        <taxon>Embryophyta</taxon>
        <taxon>Tracheophyta</taxon>
        <taxon>Spermatophyta</taxon>
        <taxon>Magnoliopsida</taxon>
        <taxon>eudicotyledons</taxon>
        <taxon>Gunneridae</taxon>
        <taxon>Pentapetalae</taxon>
        <taxon>asterids</taxon>
        <taxon>campanulids</taxon>
        <taxon>Asterales</taxon>
        <taxon>Asteraceae</taxon>
        <taxon>Asteroideae</taxon>
        <taxon>Heliantheae alliance</taxon>
        <taxon>Eupatorieae</taxon>
        <taxon>Mikania</taxon>
    </lineage>
</organism>
<evidence type="ECO:0000313" key="2">
    <source>
        <dbReference type="Proteomes" id="UP000326396"/>
    </source>
</evidence>
<accession>A0A5N6MJV3</accession>
<comment type="caution">
    <text evidence="1">The sequence shown here is derived from an EMBL/GenBank/DDBJ whole genome shotgun (WGS) entry which is preliminary data.</text>
</comment>
<dbReference type="EMBL" id="SZYD01000015">
    <property type="protein sequence ID" value="KAD3640356.1"/>
    <property type="molecule type" value="Genomic_DNA"/>
</dbReference>
<evidence type="ECO:0008006" key="3">
    <source>
        <dbReference type="Google" id="ProtNLM"/>
    </source>
</evidence>
<protein>
    <recommendedName>
        <fullName evidence="3">Protein FAR1-RELATED SEQUENCE</fullName>
    </recommendedName>
</protein>
<reference evidence="1 2" key="1">
    <citation type="submission" date="2019-05" db="EMBL/GenBank/DDBJ databases">
        <title>Mikania micrantha, genome provides insights into the molecular mechanism of rapid growth.</title>
        <authorList>
            <person name="Liu B."/>
        </authorList>
    </citation>
    <scope>NUCLEOTIDE SEQUENCE [LARGE SCALE GENOMIC DNA]</scope>
    <source>
        <strain evidence="1">NLD-2019</strain>
        <tissue evidence="1">Leaf</tissue>
    </source>
</reference>
<gene>
    <name evidence="1" type="ORF">E3N88_29579</name>
</gene>
<name>A0A5N6MJV3_9ASTR</name>
<dbReference type="OrthoDB" id="2402896at2759"/>
<dbReference type="AlphaFoldDB" id="A0A5N6MJV3"/>
<keyword evidence="2" id="KW-1185">Reference proteome</keyword>
<dbReference type="PANTHER" id="PTHR47718">
    <property type="entry name" value="OS01G0519700 PROTEIN"/>
    <property type="match status" value="1"/>
</dbReference>
<proteinExistence type="predicted"/>
<dbReference type="Proteomes" id="UP000326396">
    <property type="component" value="Linkage Group LG5"/>
</dbReference>
<evidence type="ECO:0000313" key="1">
    <source>
        <dbReference type="EMBL" id="KAD3640356.1"/>
    </source>
</evidence>